<keyword evidence="1" id="KW-0472">Membrane</keyword>
<dbReference type="GO" id="GO:0003677">
    <property type="term" value="F:DNA binding"/>
    <property type="evidence" value="ECO:0007669"/>
    <property type="project" value="InterPro"/>
</dbReference>
<name>A0A326RZA1_9BACT</name>
<dbReference type="RefSeq" id="WP_111393325.1">
    <property type="nucleotide sequence ID" value="NZ_QKTX01000009.1"/>
</dbReference>
<keyword evidence="1" id="KW-0812">Transmembrane</keyword>
<dbReference type="GO" id="GO:0004803">
    <property type="term" value="F:transposase activity"/>
    <property type="evidence" value="ECO:0007669"/>
    <property type="project" value="InterPro"/>
</dbReference>
<dbReference type="GO" id="GO:0006313">
    <property type="term" value="P:DNA transposition"/>
    <property type="evidence" value="ECO:0007669"/>
    <property type="project" value="InterPro"/>
</dbReference>
<organism evidence="2 3">
    <name type="scientific">Algoriphagus aquaeductus</name>
    <dbReference type="NCBI Taxonomy" id="475299"/>
    <lineage>
        <taxon>Bacteria</taxon>
        <taxon>Pseudomonadati</taxon>
        <taxon>Bacteroidota</taxon>
        <taxon>Cytophagia</taxon>
        <taxon>Cytophagales</taxon>
        <taxon>Cyclobacteriaceae</taxon>
        <taxon>Algoriphagus</taxon>
    </lineage>
</organism>
<gene>
    <name evidence="2" type="ORF">CLV31_10940</name>
</gene>
<evidence type="ECO:0000313" key="3">
    <source>
        <dbReference type="Proteomes" id="UP000248917"/>
    </source>
</evidence>
<evidence type="ECO:0000313" key="2">
    <source>
        <dbReference type="EMBL" id="PZV82179.1"/>
    </source>
</evidence>
<evidence type="ECO:0000256" key="1">
    <source>
        <dbReference type="SAM" id="Phobius"/>
    </source>
</evidence>
<dbReference type="InterPro" id="IPR036515">
    <property type="entry name" value="Transposase_17_sf"/>
</dbReference>
<sequence>MNAFLKFQTLEKLGLMGFFYFFNFYAQAFHKKYLGMGSLFMNNFKRKPDPTFNLWQETLLYNHLIPLNHEFVKHPQDWTWSSGQED</sequence>
<dbReference type="Proteomes" id="UP000248917">
    <property type="component" value="Unassembled WGS sequence"/>
</dbReference>
<proteinExistence type="predicted"/>
<comment type="caution">
    <text evidence="2">The sequence shown here is derived from an EMBL/GenBank/DDBJ whole genome shotgun (WGS) entry which is preliminary data.</text>
</comment>
<dbReference type="EMBL" id="QKTX01000009">
    <property type="protein sequence ID" value="PZV82179.1"/>
    <property type="molecule type" value="Genomic_DNA"/>
</dbReference>
<dbReference type="AlphaFoldDB" id="A0A326RZA1"/>
<keyword evidence="1" id="KW-1133">Transmembrane helix</keyword>
<dbReference type="Gene3D" id="3.30.70.1290">
    <property type="entry name" value="Transposase IS200-like"/>
    <property type="match status" value="1"/>
</dbReference>
<feature type="transmembrane region" description="Helical" evidence="1">
    <location>
        <begin position="12"/>
        <end position="29"/>
    </location>
</feature>
<accession>A0A326RZA1</accession>
<keyword evidence="3" id="KW-1185">Reference proteome</keyword>
<reference evidence="2 3" key="1">
    <citation type="submission" date="2018-06" db="EMBL/GenBank/DDBJ databases">
        <title>Genomic Encyclopedia of Archaeal and Bacterial Type Strains, Phase II (KMG-II): from individual species to whole genera.</title>
        <authorList>
            <person name="Goeker M."/>
        </authorList>
    </citation>
    <scope>NUCLEOTIDE SEQUENCE [LARGE SCALE GENOMIC DNA]</scope>
    <source>
        <strain evidence="2 3">T4</strain>
    </source>
</reference>
<protein>
    <submittedName>
        <fullName evidence="2">Uncharacterized protein</fullName>
    </submittedName>
</protein>